<dbReference type="PANTHER" id="PTHR10160">
    <property type="entry name" value="NAD(P) TRANSHYDROGENASE"/>
    <property type="match status" value="1"/>
</dbReference>
<evidence type="ECO:0000313" key="17">
    <source>
        <dbReference type="EMBL" id="MDU9002620.1"/>
    </source>
</evidence>
<dbReference type="RefSeq" id="WP_316772685.1">
    <property type="nucleotide sequence ID" value="NZ_JASMWN010000001.1"/>
</dbReference>
<keyword evidence="18" id="KW-1185">Reference proteome</keyword>
<dbReference type="GO" id="GO:0016491">
    <property type="term" value="F:oxidoreductase activity"/>
    <property type="evidence" value="ECO:0007669"/>
    <property type="project" value="UniProtKB-KW"/>
</dbReference>
<evidence type="ECO:0000256" key="3">
    <source>
        <dbReference type="ARBA" id="ARBA00022475"/>
    </source>
</evidence>
<dbReference type="CDD" id="cd05304">
    <property type="entry name" value="Rubrum_tdh"/>
    <property type="match status" value="1"/>
</dbReference>
<dbReference type="Gene3D" id="3.40.50.720">
    <property type="entry name" value="NAD(P)-binding Rossmann-like Domain"/>
    <property type="match status" value="2"/>
</dbReference>
<dbReference type="Pfam" id="PF01262">
    <property type="entry name" value="AlaDh_PNT_C"/>
    <property type="match status" value="1"/>
</dbReference>
<dbReference type="InterPro" id="IPR026255">
    <property type="entry name" value="NADP_transhyd_a"/>
</dbReference>
<evidence type="ECO:0000256" key="12">
    <source>
        <dbReference type="ARBA" id="ARBA00048202"/>
    </source>
</evidence>
<feature type="transmembrane region" description="Helical" evidence="14">
    <location>
        <begin position="416"/>
        <end position="435"/>
    </location>
</feature>
<organism evidence="17 18">
    <name type="scientific">Sedimentitalea todarodis</name>
    <dbReference type="NCBI Taxonomy" id="1631240"/>
    <lineage>
        <taxon>Bacteria</taxon>
        <taxon>Pseudomonadati</taxon>
        <taxon>Pseudomonadota</taxon>
        <taxon>Alphaproteobacteria</taxon>
        <taxon>Rhodobacterales</taxon>
        <taxon>Paracoccaceae</taxon>
        <taxon>Sedimentitalea</taxon>
    </lineage>
</organism>
<keyword evidence="9 14" id="KW-1133">Transmembrane helix</keyword>
<feature type="transmembrane region" description="Helical" evidence="14">
    <location>
        <begin position="441"/>
        <end position="459"/>
    </location>
</feature>
<keyword evidence="5 14" id="KW-0812">Transmembrane</keyword>
<evidence type="ECO:0000256" key="5">
    <source>
        <dbReference type="ARBA" id="ARBA00022692"/>
    </source>
</evidence>
<dbReference type="PIRSF" id="PIRSF000203">
    <property type="entry name" value="NADP_transhydrogenase_alpha"/>
    <property type="match status" value="1"/>
</dbReference>
<evidence type="ECO:0000256" key="11">
    <source>
        <dbReference type="ARBA" id="ARBA00023136"/>
    </source>
</evidence>
<comment type="subcellular location">
    <subcellularLocation>
        <location evidence="2">Cell inner membrane</location>
        <topology evidence="2">Multi-pass membrane protein</topology>
    </subcellularLocation>
</comment>
<keyword evidence="17" id="KW-0560">Oxidoreductase</keyword>
<dbReference type="Proteomes" id="UP001255416">
    <property type="component" value="Unassembled WGS sequence"/>
</dbReference>
<dbReference type="Pfam" id="PF05222">
    <property type="entry name" value="AlaDh_PNT_N"/>
    <property type="match status" value="1"/>
</dbReference>
<gene>
    <name evidence="17" type="ORF">QO231_01995</name>
</gene>
<dbReference type="Pfam" id="PF12769">
    <property type="entry name" value="PNTB_4TM"/>
    <property type="match status" value="1"/>
</dbReference>
<evidence type="ECO:0000256" key="14">
    <source>
        <dbReference type="SAM" id="Phobius"/>
    </source>
</evidence>
<evidence type="ECO:0000259" key="16">
    <source>
        <dbReference type="SMART" id="SM01003"/>
    </source>
</evidence>
<evidence type="ECO:0000256" key="1">
    <source>
        <dbReference type="ARBA" id="ARBA00003943"/>
    </source>
</evidence>
<accession>A0ABU3V9A7</accession>
<dbReference type="EMBL" id="JASMWN010000001">
    <property type="protein sequence ID" value="MDU9002620.1"/>
    <property type="molecule type" value="Genomic_DNA"/>
</dbReference>
<evidence type="ECO:0000256" key="9">
    <source>
        <dbReference type="ARBA" id="ARBA00022989"/>
    </source>
</evidence>
<evidence type="ECO:0000256" key="2">
    <source>
        <dbReference type="ARBA" id="ARBA00004429"/>
    </source>
</evidence>
<dbReference type="InterPro" id="IPR007698">
    <property type="entry name" value="AlaDH/PNT_NAD(H)-bd"/>
</dbReference>
<evidence type="ECO:0000313" key="18">
    <source>
        <dbReference type="Proteomes" id="UP001255416"/>
    </source>
</evidence>
<dbReference type="SUPFAM" id="SSF51735">
    <property type="entry name" value="NAD(P)-binding Rossmann-fold domains"/>
    <property type="match status" value="1"/>
</dbReference>
<reference evidence="18" key="1">
    <citation type="submission" date="2023-05" db="EMBL/GenBank/DDBJ databases">
        <title>Sedimentitalea sp. nov. JM2-8.</title>
        <authorList>
            <person name="Huang J."/>
        </authorList>
    </citation>
    <scope>NUCLEOTIDE SEQUENCE [LARGE SCALE GENOMIC DNA]</scope>
    <source>
        <strain evidence="18">KHS03</strain>
    </source>
</reference>
<evidence type="ECO:0000256" key="6">
    <source>
        <dbReference type="ARBA" id="ARBA00022741"/>
    </source>
</evidence>
<protein>
    <recommendedName>
        <fullName evidence="13">NAD(P) transhydrogenase subunit alpha</fullName>
        <ecNumber evidence="13">7.1.1.1</ecNumber>
    </recommendedName>
</protein>
<keyword evidence="11 14" id="KW-0472">Membrane</keyword>
<comment type="similarity">
    <text evidence="13">Belongs to the AlaDH/PNT family.</text>
</comment>
<dbReference type="SUPFAM" id="SSF52283">
    <property type="entry name" value="Formate/glycerate dehydrogenase catalytic domain-like"/>
    <property type="match status" value="1"/>
</dbReference>
<evidence type="ECO:0000256" key="13">
    <source>
        <dbReference type="PIRNR" id="PIRNR000203"/>
    </source>
</evidence>
<keyword evidence="3" id="KW-1003">Cell membrane</keyword>
<evidence type="ECO:0000256" key="10">
    <source>
        <dbReference type="ARBA" id="ARBA00023027"/>
    </source>
</evidence>
<evidence type="ECO:0000256" key="8">
    <source>
        <dbReference type="ARBA" id="ARBA00022967"/>
    </source>
</evidence>
<comment type="function">
    <text evidence="1 13">The transhydrogenation between NADH and NADP is coupled to respiration and ATP hydrolysis and functions as a proton pump across the membrane.</text>
</comment>
<feature type="transmembrane region" description="Helical" evidence="14">
    <location>
        <begin position="466"/>
        <end position="485"/>
    </location>
</feature>
<keyword evidence="8 13" id="KW-1278">Translocase</keyword>
<dbReference type="InterPro" id="IPR007886">
    <property type="entry name" value="AlaDH/PNT_N"/>
</dbReference>
<dbReference type="SMART" id="SM01003">
    <property type="entry name" value="AlaDh_PNT_N"/>
    <property type="match status" value="1"/>
</dbReference>
<keyword evidence="10 13" id="KW-0520">NAD</keyword>
<dbReference type="NCBIfam" id="NF006942">
    <property type="entry name" value="PRK09424.1"/>
    <property type="match status" value="1"/>
</dbReference>
<feature type="domain" description="Alanine dehydrogenase/pyridine nucleotide transhydrogenase N-terminal" evidence="16">
    <location>
        <begin position="4"/>
        <end position="139"/>
    </location>
</feature>
<feature type="domain" description="Alanine dehydrogenase/pyridine nucleotide transhydrogenase NAD(H)-binding" evidence="15">
    <location>
        <begin position="148"/>
        <end position="317"/>
    </location>
</feature>
<sequence length="524" mass="55778">MKIGTPKEIHDGERRVAMTPESVLQLQKLGHECLIETGAGIEAGFSDAAYEAAGVEVVKTAAALFKAADVVAKVRPPTDTEVKRLRSDQTLISFFYPGSNEDLMGKAAEKGATVIAMDMVPRISRAQKMDALSSMANIAGYRAVIEAGNNFGRFFTGQVTAAGKVPPAKVLVVGAGVAGLAAIGTATSLGAITYAFDVRPEVAEQIESMGAEFVFLEFDASELPDGAATGGYAPPSSPEFQAKQLEKFREIAPDIDIVITTALIPNRPAPLLWTKDMVESMKPGSVIVDLAAERGGNCELTVMDEKVVTDNGVTIIGYTDFPSRMAAQSSTLYANNIRHMMTDLTPEKDGVINHDMEDDVIRGSTITHAKEVTFPPPPPKVQAIAAKPKEKPKVLTAEEKRAAEVVAFKAQTKQQVTLLAVGAAVLLAVGLVAPASFMQHFIVFVLAVFVGFQVIWNVSHSLHTPLMAVTNAISSIIILGALMQIGSGSFLVILLAALSIFMAGINIFGGFLVTRRMLAMFQKS</sequence>
<keyword evidence="4" id="KW-0997">Cell inner membrane</keyword>
<name>A0ABU3V9A7_9RHOB</name>
<evidence type="ECO:0000256" key="7">
    <source>
        <dbReference type="ARBA" id="ARBA00022857"/>
    </source>
</evidence>
<evidence type="ECO:0000256" key="4">
    <source>
        <dbReference type="ARBA" id="ARBA00022519"/>
    </source>
</evidence>
<dbReference type="InterPro" id="IPR036291">
    <property type="entry name" value="NAD(P)-bd_dom_sf"/>
</dbReference>
<comment type="catalytic activity">
    <reaction evidence="12 13">
        <text>NAD(+) + NADPH + H(+)(in) = NADH + NADP(+) + H(+)(out)</text>
        <dbReference type="Rhea" id="RHEA:47992"/>
        <dbReference type="ChEBI" id="CHEBI:15378"/>
        <dbReference type="ChEBI" id="CHEBI:57540"/>
        <dbReference type="ChEBI" id="CHEBI:57783"/>
        <dbReference type="ChEBI" id="CHEBI:57945"/>
        <dbReference type="ChEBI" id="CHEBI:58349"/>
        <dbReference type="EC" id="7.1.1.1"/>
    </reaction>
</comment>
<keyword evidence="7 13" id="KW-0521">NADP</keyword>
<keyword evidence="6 13" id="KW-0547">Nucleotide-binding</keyword>
<evidence type="ECO:0000259" key="15">
    <source>
        <dbReference type="SMART" id="SM01002"/>
    </source>
</evidence>
<dbReference type="NCBIfam" id="TIGR00561">
    <property type="entry name" value="pntA"/>
    <property type="match status" value="1"/>
</dbReference>
<dbReference type="SMART" id="SM01002">
    <property type="entry name" value="AlaDh_PNT_C"/>
    <property type="match status" value="1"/>
</dbReference>
<dbReference type="InterPro" id="IPR024605">
    <property type="entry name" value="NADP_transhyd_a_C"/>
</dbReference>
<dbReference type="EC" id="7.1.1.1" evidence="13"/>
<comment type="caution">
    <text evidence="17">The sequence shown here is derived from an EMBL/GenBank/DDBJ whole genome shotgun (WGS) entry which is preliminary data.</text>
</comment>
<feature type="transmembrane region" description="Helical" evidence="14">
    <location>
        <begin position="491"/>
        <end position="513"/>
    </location>
</feature>
<proteinExistence type="inferred from homology"/>
<dbReference type="PANTHER" id="PTHR10160:SF19">
    <property type="entry name" value="PROTON-TRANSLOCATING NAD(P)(+) TRANSHYDROGENASE"/>
    <property type="match status" value="1"/>
</dbReference>